<protein>
    <submittedName>
        <fullName evidence="3">DUF926-domain-containing protein</fullName>
    </submittedName>
</protein>
<feature type="domain" description="NF-kappa-B-activating protein C-terminal" evidence="2">
    <location>
        <begin position="19"/>
        <end position="118"/>
    </location>
</feature>
<dbReference type="GO" id="GO:0010468">
    <property type="term" value="P:regulation of gene expression"/>
    <property type="evidence" value="ECO:0007669"/>
    <property type="project" value="TreeGrafter"/>
</dbReference>
<evidence type="ECO:0000259" key="2">
    <source>
        <dbReference type="Pfam" id="PF06047"/>
    </source>
</evidence>
<evidence type="ECO:0000256" key="1">
    <source>
        <dbReference type="ARBA" id="ARBA00009313"/>
    </source>
</evidence>
<dbReference type="InterPro" id="IPR009269">
    <property type="entry name" value="NKAP_C"/>
</dbReference>
<dbReference type="AlphaFoldDB" id="A0A1E7FAI4"/>
<evidence type="ECO:0000313" key="4">
    <source>
        <dbReference type="Proteomes" id="UP000095751"/>
    </source>
</evidence>
<reference evidence="3 4" key="1">
    <citation type="submission" date="2016-09" db="EMBL/GenBank/DDBJ databases">
        <title>Extensive genetic diversity and differential bi-allelic expression allows diatom success in the polar Southern Ocean.</title>
        <authorList>
            <consortium name="DOE Joint Genome Institute"/>
            <person name="Mock T."/>
            <person name="Otillar R.P."/>
            <person name="Strauss J."/>
            <person name="Dupont C."/>
            <person name="Frickenhaus S."/>
            <person name="Maumus F."/>
            <person name="Mcmullan M."/>
            <person name="Sanges R."/>
            <person name="Schmutz J."/>
            <person name="Toseland A."/>
            <person name="Valas R."/>
            <person name="Veluchamy A."/>
            <person name="Ward B.J."/>
            <person name="Allen A."/>
            <person name="Barry K."/>
            <person name="Falciatore A."/>
            <person name="Ferrante M."/>
            <person name="Fortunato A.E."/>
            <person name="Gloeckner G."/>
            <person name="Gruber A."/>
            <person name="Hipkin R."/>
            <person name="Janech M."/>
            <person name="Kroth P."/>
            <person name="Leese F."/>
            <person name="Lindquist E."/>
            <person name="Lyon B.R."/>
            <person name="Martin J."/>
            <person name="Mayer C."/>
            <person name="Parker M."/>
            <person name="Quesneville H."/>
            <person name="Raymond J."/>
            <person name="Uhlig C."/>
            <person name="Valentin K.U."/>
            <person name="Worden A.Z."/>
            <person name="Armbrust E.V."/>
            <person name="Bowler C."/>
            <person name="Green B."/>
            <person name="Moulton V."/>
            <person name="Van Oosterhout C."/>
            <person name="Grigoriev I."/>
        </authorList>
    </citation>
    <scope>NUCLEOTIDE SEQUENCE [LARGE SCALE GENOMIC DNA]</scope>
    <source>
        <strain evidence="3 4">CCMP1102</strain>
    </source>
</reference>
<evidence type="ECO:0000313" key="3">
    <source>
        <dbReference type="EMBL" id="OEU15178.1"/>
    </source>
</evidence>
<dbReference type="OrthoDB" id="273141at2759"/>
<comment type="similarity">
    <text evidence="1">Belongs to the NKAP family.</text>
</comment>
<accession>A0A1E7FAI4</accession>
<proteinExistence type="inferred from homology"/>
<name>A0A1E7FAI4_9STRA</name>
<dbReference type="KEGG" id="fcy:FRACYDRAFT_169979"/>
<dbReference type="Pfam" id="PF06047">
    <property type="entry name" value="Nkap_C"/>
    <property type="match status" value="1"/>
</dbReference>
<dbReference type="InterPro" id="IPR040466">
    <property type="entry name" value="NKAP"/>
</dbReference>
<organism evidence="3 4">
    <name type="scientific">Fragilariopsis cylindrus CCMP1102</name>
    <dbReference type="NCBI Taxonomy" id="635003"/>
    <lineage>
        <taxon>Eukaryota</taxon>
        <taxon>Sar</taxon>
        <taxon>Stramenopiles</taxon>
        <taxon>Ochrophyta</taxon>
        <taxon>Bacillariophyta</taxon>
        <taxon>Bacillariophyceae</taxon>
        <taxon>Bacillariophycidae</taxon>
        <taxon>Bacillariales</taxon>
        <taxon>Bacillariaceae</taxon>
        <taxon>Fragilariopsis</taxon>
    </lineage>
</organism>
<dbReference type="GO" id="GO:0003682">
    <property type="term" value="F:chromatin binding"/>
    <property type="evidence" value="ECO:0007669"/>
    <property type="project" value="InterPro"/>
</dbReference>
<dbReference type="GO" id="GO:0005634">
    <property type="term" value="C:nucleus"/>
    <property type="evidence" value="ECO:0007669"/>
    <property type="project" value="TreeGrafter"/>
</dbReference>
<gene>
    <name evidence="3" type="ORF">FRACYDRAFT_169979</name>
</gene>
<sequence>MPLQHSGASGGGGGADGNASYGKALLPGEGQALAQYVQQNLRIPRRGEIGFSGDDINLWENSGYVMSGSRHTRMNAVRIRKENQVYSAEEQRALALLTMEENQQKEAQLMEDFRIMLKEKKKMRDQSK</sequence>
<dbReference type="Proteomes" id="UP000095751">
    <property type="component" value="Unassembled WGS sequence"/>
</dbReference>
<keyword evidence="4" id="KW-1185">Reference proteome</keyword>
<dbReference type="EMBL" id="KV784359">
    <property type="protein sequence ID" value="OEU15178.1"/>
    <property type="molecule type" value="Genomic_DNA"/>
</dbReference>
<dbReference type="InParanoid" id="A0A1E7FAI4"/>
<dbReference type="PANTHER" id="PTHR13087:SF0">
    <property type="entry name" value="NFKB ACTIVATING PROTEIN LIKE"/>
    <property type="match status" value="1"/>
</dbReference>
<dbReference type="PANTHER" id="PTHR13087">
    <property type="entry name" value="NF-KAPPA B ACTIVATING PROTEIN"/>
    <property type="match status" value="1"/>
</dbReference>